<gene>
    <name evidence="1" type="ORF">PAXINDRAFT_172519</name>
</gene>
<feature type="non-terminal residue" evidence="1">
    <location>
        <position position="1"/>
    </location>
</feature>
<protein>
    <submittedName>
        <fullName evidence="1">Uncharacterized protein</fullName>
    </submittedName>
</protein>
<feature type="non-terminal residue" evidence="1">
    <location>
        <position position="55"/>
    </location>
</feature>
<evidence type="ECO:0000313" key="2">
    <source>
        <dbReference type="Proteomes" id="UP000053647"/>
    </source>
</evidence>
<organism evidence="1 2">
    <name type="scientific">Paxillus involutus ATCC 200175</name>
    <dbReference type="NCBI Taxonomy" id="664439"/>
    <lineage>
        <taxon>Eukaryota</taxon>
        <taxon>Fungi</taxon>
        <taxon>Dikarya</taxon>
        <taxon>Basidiomycota</taxon>
        <taxon>Agaricomycotina</taxon>
        <taxon>Agaricomycetes</taxon>
        <taxon>Agaricomycetidae</taxon>
        <taxon>Boletales</taxon>
        <taxon>Paxilineae</taxon>
        <taxon>Paxillaceae</taxon>
        <taxon>Paxillus</taxon>
    </lineage>
</organism>
<dbReference type="Proteomes" id="UP000053647">
    <property type="component" value="Unassembled WGS sequence"/>
</dbReference>
<keyword evidence="2" id="KW-1185">Reference proteome</keyword>
<evidence type="ECO:0000313" key="1">
    <source>
        <dbReference type="EMBL" id="KIJ09327.1"/>
    </source>
</evidence>
<proteinExistence type="predicted"/>
<sequence length="55" mass="6104">LNDGKLDSIMGGLNKGHTYKNPKASRQCLKAADPACCTFIKSSSKHEMVPSRRRR</sequence>
<dbReference type="EMBL" id="KN819475">
    <property type="protein sequence ID" value="KIJ09327.1"/>
    <property type="molecule type" value="Genomic_DNA"/>
</dbReference>
<accession>A0A0C9TNB7</accession>
<reference evidence="1 2" key="1">
    <citation type="submission" date="2014-06" db="EMBL/GenBank/DDBJ databases">
        <authorList>
            <consortium name="DOE Joint Genome Institute"/>
            <person name="Kuo A."/>
            <person name="Kohler A."/>
            <person name="Nagy L.G."/>
            <person name="Floudas D."/>
            <person name="Copeland A."/>
            <person name="Barry K.W."/>
            <person name="Cichocki N."/>
            <person name="Veneault-Fourrey C."/>
            <person name="LaButti K."/>
            <person name="Lindquist E.A."/>
            <person name="Lipzen A."/>
            <person name="Lundell T."/>
            <person name="Morin E."/>
            <person name="Murat C."/>
            <person name="Sun H."/>
            <person name="Tunlid A."/>
            <person name="Henrissat B."/>
            <person name="Grigoriev I.V."/>
            <person name="Hibbett D.S."/>
            <person name="Martin F."/>
            <person name="Nordberg H.P."/>
            <person name="Cantor M.N."/>
            <person name="Hua S.X."/>
        </authorList>
    </citation>
    <scope>NUCLEOTIDE SEQUENCE [LARGE SCALE GENOMIC DNA]</scope>
    <source>
        <strain evidence="1 2">ATCC 200175</strain>
    </source>
</reference>
<dbReference type="AlphaFoldDB" id="A0A0C9TNB7"/>
<name>A0A0C9TNB7_PAXIN</name>
<dbReference type="HOGENOM" id="CLU_3038007_0_0_1"/>
<reference evidence="2" key="2">
    <citation type="submission" date="2015-01" db="EMBL/GenBank/DDBJ databases">
        <title>Evolutionary Origins and Diversification of the Mycorrhizal Mutualists.</title>
        <authorList>
            <consortium name="DOE Joint Genome Institute"/>
            <consortium name="Mycorrhizal Genomics Consortium"/>
            <person name="Kohler A."/>
            <person name="Kuo A."/>
            <person name="Nagy L.G."/>
            <person name="Floudas D."/>
            <person name="Copeland A."/>
            <person name="Barry K.W."/>
            <person name="Cichocki N."/>
            <person name="Veneault-Fourrey C."/>
            <person name="LaButti K."/>
            <person name="Lindquist E.A."/>
            <person name="Lipzen A."/>
            <person name="Lundell T."/>
            <person name="Morin E."/>
            <person name="Murat C."/>
            <person name="Riley R."/>
            <person name="Ohm R."/>
            <person name="Sun H."/>
            <person name="Tunlid A."/>
            <person name="Henrissat B."/>
            <person name="Grigoriev I.V."/>
            <person name="Hibbett D.S."/>
            <person name="Martin F."/>
        </authorList>
    </citation>
    <scope>NUCLEOTIDE SEQUENCE [LARGE SCALE GENOMIC DNA]</scope>
    <source>
        <strain evidence="2">ATCC 200175</strain>
    </source>
</reference>